<feature type="compositionally biased region" description="Basic and acidic residues" evidence="5">
    <location>
        <begin position="777"/>
        <end position="788"/>
    </location>
</feature>
<dbReference type="GO" id="GO:0071944">
    <property type="term" value="C:cell periphery"/>
    <property type="evidence" value="ECO:0007669"/>
    <property type="project" value="UniProtKB-ARBA"/>
</dbReference>
<dbReference type="PANTHER" id="PTHR15549:SF26">
    <property type="entry name" value="AXIAL BUDDING PATTERN PROTEIN 2-RELATED"/>
    <property type="match status" value="1"/>
</dbReference>
<evidence type="ECO:0000313" key="8">
    <source>
        <dbReference type="EMBL" id="KIJ63832.1"/>
    </source>
</evidence>
<evidence type="ECO:0000256" key="1">
    <source>
        <dbReference type="ARBA" id="ARBA00004167"/>
    </source>
</evidence>
<sequence length="816" mass="84834">MTLFTFTFTPVSVLPITTASTTDRFSSPTSTSTSSYWPPTSSSPLMTRTTSTLTSTFTSATTSISSQDTTSPTPAPTTVFIQTTVLTTFTLPASSHSQSPYTSTYTLTSVLPGHQGTTTYFATSSGALSTVGADGAIGGNISQSPGSIAGLVLGIVGAFAFAALWLFCARRRHRKIERDDALIAPEHQGPGPLDGEVFDGDELGYGIGSVYGNGGAASTGGLMMEERYAGILAALHAGGDMGAGLEGGSTGGVYGSHRGRATNVNGDMDDELARSSSPTLPLYAMPPEDPPYAFPLSPPPPMATAPHHQMSQPAPPPSAYFSASRRRSSPGPDASAWFGGYSIAPSCNSHYDYAHSQTMGSGSGSGSVDALTRTHTGSEEPLLGIGRVSEMSHGAPGGLNVTGAGPGAGGNRLGLGSAFGSPEGSMYSPSTSAVYPGLRGDTTGSYDARSASGSGSYGYTRSGTPSSFDVLRSVSSQGALSSAYSHGHGQNQGFRFGFGGPGSASSGSTGKRGRYRHSFGNPPTSFRAWKEKSSGGSEKSKEKDWRRSSGSSTSALASGSADEKQGRTSPVLGVRAFLGRLRRAGNTPSPRSSTRELASPPPRATASPDVDLEKATGVSDAGRVTPPPPPIQIHIVTPQRAQYSFVLSNPDPHPPSPYSGTKDAPQATGTPPHEGDLYNPHEAPMYSHPEAMYPSPSAGGLHPQATLTSGYTYPVSIPSPVPTEELRLEGLLHPRLRVEGNSDRSLRDFEDYSRPIGGLVNNRMYSTTTFGTVDDNETGRDTPSHEQVDVFGATPGVPRESWFVDDDIPRSPGLTT</sequence>
<feature type="compositionally biased region" description="Pro residues" evidence="5">
    <location>
        <begin position="287"/>
        <end position="303"/>
    </location>
</feature>
<keyword evidence="3 6" id="KW-1133">Transmembrane helix</keyword>
<feature type="region of interest" description="Disordered" evidence="5">
    <location>
        <begin position="492"/>
        <end position="612"/>
    </location>
</feature>
<gene>
    <name evidence="8" type="ORF">HYDPIDRAFT_112805</name>
</gene>
<evidence type="ECO:0000256" key="6">
    <source>
        <dbReference type="SAM" id="Phobius"/>
    </source>
</evidence>
<dbReference type="PANTHER" id="PTHR15549">
    <property type="entry name" value="PAIRED IMMUNOGLOBULIN-LIKE TYPE 2 RECEPTOR"/>
    <property type="match status" value="1"/>
</dbReference>
<feature type="compositionally biased region" description="Low complexity" evidence="5">
    <location>
        <begin position="548"/>
        <end position="560"/>
    </location>
</feature>
<feature type="signal peptide" evidence="7">
    <location>
        <begin position="1"/>
        <end position="19"/>
    </location>
</feature>
<evidence type="ECO:0000313" key="9">
    <source>
        <dbReference type="Proteomes" id="UP000053820"/>
    </source>
</evidence>
<keyword evidence="7" id="KW-0732">Signal</keyword>
<dbReference type="OrthoDB" id="3039272at2759"/>
<protein>
    <submittedName>
        <fullName evidence="8">Uncharacterized protein</fullName>
    </submittedName>
</protein>
<feature type="compositionally biased region" description="Basic and acidic residues" evidence="5">
    <location>
        <begin position="528"/>
        <end position="547"/>
    </location>
</feature>
<evidence type="ECO:0000256" key="4">
    <source>
        <dbReference type="ARBA" id="ARBA00023136"/>
    </source>
</evidence>
<feature type="region of interest" description="Disordered" evidence="5">
    <location>
        <begin position="21"/>
        <end position="48"/>
    </location>
</feature>
<evidence type="ECO:0000256" key="7">
    <source>
        <dbReference type="SAM" id="SignalP"/>
    </source>
</evidence>
<keyword evidence="4 6" id="KW-0472">Membrane</keyword>
<comment type="subcellular location">
    <subcellularLocation>
        <location evidence="1">Membrane</location>
        <topology evidence="1">Single-pass membrane protein</topology>
    </subcellularLocation>
</comment>
<organism evidence="8 9">
    <name type="scientific">Hydnomerulius pinastri MD-312</name>
    <dbReference type="NCBI Taxonomy" id="994086"/>
    <lineage>
        <taxon>Eukaryota</taxon>
        <taxon>Fungi</taxon>
        <taxon>Dikarya</taxon>
        <taxon>Basidiomycota</taxon>
        <taxon>Agaricomycotina</taxon>
        <taxon>Agaricomycetes</taxon>
        <taxon>Agaricomycetidae</taxon>
        <taxon>Boletales</taxon>
        <taxon>Boletales incertae sedis</taxon>
        <taxon>Leucogyrophana</taxon>
    </lineage>
</organism>
<dbReference type="Proteomes" id="UP000053820">
    <property type="component" value="Unassembled WGS sequence"/>
</dbReference>
<feature type="region of interest" description="Disordered" evidence="5">
    <location>
        <begin position="774"/>
        <end position="816"/>
    </location>
</feature>
<feature type="region of interest" description="Disordered" evidence="5">
    <location>
        <begin position="446"/>
        <end position="465"/>
    </location>
</feature>
<dbReference type="InterPro" id="IPR051694">
    <property type="entry name" value="Immunoregulatory_rcpt-like"/>
</dbReference>
<feature type="chain" id="PRO_5002205280" evidence="7">
    <location>
        <begin position="20"/>
        <end position="816"/>
    </location>
</feature>
<dbReference type="AlphaFoldDB" id="A0A0C9WF21"/>
<dbReference type="GO" id="GO:0016020">
    <property type="term" value="C:membrane"/>
    <property type="evidence" value="ECO:0007669"/>
    <property type="project" value="UniProtKB-SubCell"/>
</dbReference>
<dbReference type="HOGENOM" id="CLU_340125_0_0_1"/>
<evidence type="ECO:0000256" key="3">
    <source>
        <dbReference type="ARBA" id="ARBA00022989"/>
    </source>
</evidence>
<name>A0A0C9WF21_9AGAM</name>
<keyword evidence="2 6" id="KW-0812">Transmembrane</keyword>
<feature type="region of interest" description="Disordered" evidence="5">
    <location>
        <begin position="264"/>
        <end position="327"/>
    </location>
</feature>
<evidence type="ECO:0000256" key="5">
    <source>
        <dbReference type="SAM" id="MobiDB-lite"/>
    </source>
</evidence>
<proteinExistence type="predicted"/>
<feature type="compositionally biased region" description="Polar residues" evidence="5">
    <location>
        <begin position="586"/>
        <end position="596"/>
    </location>
</feature>
<keyword evidence="9" id="KW-1185">Reference proteome</keyword>
<accession>A0A0C9WF21</accession>
<dbReference type="EMBL" id="KN839849">
    <property type="protein sequence ID" value="KIJ63832.1"/>
    <property type="molecule type" value="Genomic_DNA"/>
</dbReference>
<evidence type="ECO:0000256" key="2">
    <source>
        <dbReference type="ARBA" id="ARBA00022692"/>
    </source>
</evidence>
<feature type="region of interest" description="Disordered" evidence="5">
    <location>
        <begin position="646"/>
        <end position="705"/>
    </location>
</feature>
<reference evidence="8 9" key="1">
    <citation type="submission" date="2014-04" db="EMBL/GenBank/DDBJ databases">
        <title>Evolutionary Origins and Diversification of the Mycorrhizal Mutualists.</title>
        <authorList>
            <consortium name="DOE Joint Genome Institute"/>
            <consortium name="Mycorrhizal Genomics Consortium"/>
            <person name="Kohler A."/>
            <person name="Kuo A."/>
            <person name="Nagy L.G."/>
            <person name="Floudas D."/>
            <person name="Copeland A."/>
            <person name="Barry K.W."/>
            <person name="Cichocki N."/>
            <person name="Veneault-Fourrey C."/>
            <person name="LaButti K."/>
            <person name="Lindquist E.A."/>
            <person name="Lipzen A."/>
            <person name="Lundell T."/>
            <person name="Morin E."/>
            <person name="Murat C."/>
            <person name="Riley R."/>
            <person name="Ohm R."/>
            <person name="Sun H."/>
            <person name="Tunlid A."/>
            <person name="Henrissat B."/>
            <person name="Grigoriev I.V."/>
            <person name="Hibbett D.S."/>
            <person name="Martin F."/>
        </authorList>
    </citation>
    <scope>NUCLEOTIDE SEQUENCE [LARGE SCALE GENOMIC DNA]</scope>
    <source>
        <strain evidence="8 9">MD-312</strain>
    </source>
</reference>
<feature type="transmembrane region" description="Helical" evidence="6">
    <location>
        <begin position="148"/>
        <end position="168"/>
    </location>
</feature>